<sequence>MNHRKVRLCLAVSMLCLAGSVYSQSSPSFFLTFSRHQSAIFQSQNSFLNGDNGSEQRISQCAGYKGELGWQTRNASAENQLLHYPAFGFGYTSFRFPQTDELGSPFALYSFLDAPFIRTEKFALKYMFRLGLSLNWKAEHPVLNPNNSVIGSARNLYINSGILLEYNVFRNTTLNLDLGSSHFSNGHRSSPNRGVNLLTGSVGVRYHFQDYQSLAARSIGEILEFDDRNELYFTFGTGVREQTFGYFELDKKVAFVNKNYRFYNLSVALQRQTGYLLKWGGGIDLMSNGAANARLEQLPNGAWRKLEVPQSEKLQLGLFGSLEWVMKDFSILIQPGYRVIDQEKIRKVTRFYQHLGIKYHVQDFIIGMGIRSVNFSESEYVELNLGYRLFWYGK</sequence>
<protein>
    <submittedName>
        <fullName evidence="2">Acyloxyacyl hydrolase</fullName>
    </submittedName>
</protein>
<evidence type="ECO:0000313" key="3">
    <source>
        <dbReference type="Proteomes" id="UP001610063"/>
    </source>
</evidence>
<proteinExistence type="predicted"/>
<feature type="signal peptide" evidence="1">
    <location>
        <begin position="1"/>
        <end position="25"/>
    </location>
</feature>
<dbReference type="Gene3D" id="2.40.160.20">
    <property type="match status" value="1"/>
</dbReference>
<feature type="chain" id="PRO_5047070862" evidence="1">
    <location>
        <begin position="26"/>
        <end position="394"/>
    </location>
</feature>
<keyword evidence="3" id="KW-1185">Reference proteome</keyword>
<organism evidence="2 3">
    <name type="scientific">Marinoscillum luteum</name>
    <dbReference type="NCBI Taxonomy" id="861051"/>
    <lineage>
        <taxon>Bacteria</taxon>
        <taxon>Pseudomonadati</taxon>
        <taxon>Bacteroidota</taxon>
        <taxon>Cytophagia</taxon>
        <taxon>Cytophagales</taxon>
        <taxon>Reichenbachiellaceae</taxon>
        <taxon>Marinoscillum</taxon>
    </lineage>
</organism>
<dbReference type="EMBL" id="JBIPKE010000020">
    <property type="protein sequence ID" value="MFH6985388.1"/>
    <property type="molecule type" value="Genomic_DNA"/>
</dbReference>
<gene>
    <name evidence="2" type="ORF">ACHKAR_18190</name>
</gene>
<evidence type="ECO:0000313" key="2">
    <source>
        <dbReference type="EMBL" id="MFH6985388.1"/>
    </source>
</evidence>
<keyword evidence="1" id="KW-0732">Signal</keyword>
<keyword evidence="2" id="KW-0378">Hydrolase</keyword>
<name>A0ABW7NCQ7_9BACT</name>
<dbReference type="GO" id="GO:0016787">
    <property type="term" value="F:hydrolase activity"/>
    <property type="evidence" value="ECO:0007669"/>
    <property type="project" value="UniProtKB-KW"/>
</dbReference>
<comment type="caution">
    <text evidence="2">The sequence shown here is derived from an EMBL/GenBank/DDBJ whole genome shotgun (WGS) entry which is preliminary data.</text>
</comment>
<evidence type="ECO:0000256" key="1">
    <source>
        <dbReference type="SAM" id="SignalP"/>
    </source>
</evidence>
<reference evidence="2 3" key="1">
    <citation type="journal article" date="2013" name="Int. J. Syst. Evol. Microbiol.">
        <title>Marinoscillum luteum sp. nov., isolated from marine sediment.</title>
        <authorList>
            <person name="Cha I.T."/>
            <person name="Park S.J."/>
            <person name="Kim S.J."/>
            <person name="Kim J.G."/>
            <person name="Jung M.Y."/>
            <person name="Shin K.S."/>
            <person name="Kwon K.K."/>
            <person name="Yang S.H."/>
            <person name="Seo Y.S."/>
            <person name="Rhee S.K."/>
        </authorList>
    </citation>
    <scope>NUCLEOTIDE SEQUENCE [LARGE SCALE GENOMIC DNA]</scope>
    <source>
        <strain evidence="2 3">KCTC 23939</strain>
    </source>
</reference>
<dbReference type="Proteomes" id="UP001610063">
    <property type="component" value="Unassembled WGS sequence"/>
</dbReference>
<dbReference type="RefSeq" id="WP_395418852.1">
    <property type="nucleotide sequence ID" value="NZ_JBIPKE010000020.1"/>
</dbReference>
<accession>A0ABW7NCQ7</accession>